<dbReference type="VEuPathDB" id="FungiDB:BO71DRAFT_424485"/>
<dbReference type="Proteomes" id="UP000247810">
    <property type="component" value="Unassembled WGS sequence"/>
</dbReference>
<name>A0A319DR81_9EURO</name>
<keyword evidence="2" id="KW-1185">Reference proteome</keyword>
<accession>A0A319DR81</accession>
<dbReference type="AlphaFoldDB" id="A0A319DR81"/>
<gene>
    <name evidence="1" type="ORF">BO71DRAFT_424485</name>
</gene>
<protein>
    <submittedName>
        <fullName evidence="1">Uncharacterized protein</fullName>
    </submittedName>
</protein>
<sequence length="77" mass="8148">MALFKLLTRNIRGSLIGTDNVPAAVSGISPKEMVLFDEIGELYSVIGIFGDKSSAGELSTALISDEDAITDDSPRFA</sequence>
<reference evidence="1 2" key="1">
    <citation type="submission" date="2018-02" db="EMBL/GenBank/DDBJ databases">
        <title>The genomes of Aspergillus section Nigri reveals drivers in fungal speciation.</title>
        <authorList>
            <consortium name="DOE Joint Genome Institute"/>
            <person name="Vesth T.C."/>
            <person name="Nybo J."/>
            <person name="Theobald S."/>
            <person name="Brandl J."/>
            <person name="Frisvad J.C."/>
            <person name="Nielsen K.F."/>
            <person name="Lyhne E.K."/>
            <person name="Kogle M.E."/>
            <person name="Kuo A."/>
            <person name="Riley R."/>
            <person name="Clum A."/>
            <person name="Nolan M."/>
            <person name="Lipzen A."/>
            <person name="Salamov A."/>
            <person name="Henrissat B."/>
            <person name="Wiebenga A."/>
            <person name="De vries R.P."/>
            <person name="Grigoriev I.V."/>
            <person name="Mortensen U.H."/>
            <person name="Andersen M.R."/>
            <person name="Baker S.E."/>
        </authorList>
    </citation>
    <scope>NUCLEOTIDE SEQUENCE [LARGE SCALE GENOMIC DNA]</scope>
    <source>
        <strain evidence="1 2">CBS 707.79</strain>
    </source>
</reference>
<proteinExistence type="predicted"/>
<dbReference type="EMBL" id="KZ825797">
    <property type="protein sequence ID" value="PYI00072.1"/>
    <property type="molecule type" value="Genomic_DNA"/>
</dbReference>
<organism evidence="1 2">
    <name type="scientific">Aspergillus ellipticus CBS 707.79</name>
    <dbReference type="NCBI Taxonomy" id="1448320"/>
    <lineage>
        <taxon>Eukaryota</taxon>
        <taxon>Fungi</taxon>
        <taxon>Dikarya</taxon>
        <taxon>Ascomycota</taxon>
        <taxon>Pezizomycotina</taxon>
        <taxon>Eurotiomycetes</taxon>
        <taxon>Eurotiomycetidae</taxon>
        <taxon>Eurotiales</taxon>
        <taxon>Aspergillaceae</taxon>
        <taxon>Aspergillus</taxon>
        <taxon>Aspergillus subgen. Circumdati</taxon>
    </lineage>
</organism>
<evidence type="ECO:0000313" key="1">
    <source>
        <dbReference type="EMBL" id="PYI00072.1"/>
    </source>
</evidence>
<evidence type="ECO:0000313" key="2">
    <source>
        <dbReference type="Proteomes" id="UP000247810"/>
    </source>
</evidence>